<dbReference type="InterPro" id="IPR015879">
    <property type="entry name" value="Ring_hydroxy_dOase_asu_C_dom"/>
</dbReference>
<dbReference type="GO" id="GO:0051537">
    <property type="term" value="F:2 iron, 2 sulfur cluster binding"/>
    <property type="evidence" value="ECO:0007669"/>
    <property type="project" value="UniProtKB-KW"/>
</dbReference>
<dbReference type="InterPro" id="IPR001663">
    <property type="entry name" value="Rng_hydr_dOase-A"/>
</dbReference>
<dbReference type="Pfam" id="PF00355">
    <property type="entry name" value="Rieske"/>
    <property type="match status" value="1"/>
</dbReference>
<dbReference type="Proteomes" id="UP000280395">
    <property type="component" value="Unassembled WGS sequence"/>
</dbReference>
<keyword evidence="6" id="KW-0411">Iron-sulfur</keyword>
<dbReference type="SUPFAM" id="SSF55961">
    <property type="entry name" value="Bet v1-like"/>
    <property type="match status" value="1"/>
</dbReference>
<evidence type="ECO:0000256" key="4">
    <source>
        <dbReference type="ARBA" id="ARBA00023002"/>
    </source>
</evidence>
<gene>
    <name evidence="9" type="ORF">ALP29_04897</name>
</gene>
<evidence type="ECO:0000256" key="6">
    <source>
        <dbReference type="ARBA" id="ARBA00023014"/>
    </source>
</evidence>
<evidence type="ECO:0000256" key="7">
    <source>
        <dbReference type="SAM" id="MobiDB-lite"/>
    </source>
</evidence>
<evidence type="ECO:0000313" key="9">
    <source>
        <dbReference type="EMBL" id="RMU52191.1"/>
    </source>
</evidence>
<evidence type="ECO:0000256" key="3">
    <source>
        <dbReference type="ARBA" id="ARBA00022723"/>
    </source>
</evidence>
<dbReference type="PANTHER" id="PTHR43756">
    <property type="entry name" value="CHOLINE MONOOXYGENASE, CHLOROPLASTIC"/>
    <property type="match status" value="1"/>
</dbReference>
<feature type="domain" description="Rieske" evidence="8">
    <location>
        <begin position="126"/>
        <end position="233"/>
    </location>
</feature>
<reference evidence="9 10" key="1">
    <citation type="submission" date="2018-08" db="EMBL/GenBank/DDBJ databases">
        <title>Recombination of ecologically and evolutionarily significant loci maintains genetic cohesion in the Pseudomonas syringae species complex.</title>
        <authorList>
            <person name="Dillon M."/>
            <person name="Thakur S."/>
            <person name="Almeida R.N.D."/>
            <person name="Weir B.S."/>
            <person name="Guttman D.S."/>
        </authorList>
    </citation>
    <scope>NUCLEOTIDE SEQUENCE [LARGE SCALE GENOMIC DNA]</scope>
    <source>
        <strain evidence="9 10">ICMP 14479</strain>
    </source>
</reference>
<evidence type="ECO:0000259" key="8">
    <source>
        <dbReference type="PROSITE" id="PS51296"/>
    </source>
</evidence>
<dbReference type="CDD" id="cd03469">
    <property type="entry name" value="Rieske_RO_Alpha_N"/>
    <property type="match status" value="1"/>
</dbReference>
<dbReference type="CDD" id="cd08884">
    <property type="entry name" value="RHO_alpha_C_GbcA-like"/>
    <property type="match status" value="1"/>
</dbReference>
<evidence type="ECO:0000256" key="2">
    <source>
        <dbReference type="ARBA" id="ARBA00022714"/>
    </source>
</evidence>
<feature type="region of interest" description="Disordered" evidence="7">
    <location>
        <begin position="1"/>
        <end position="22"/>
    </location>
</feature>
<dbReference type="PRINTS" id="PR00090">
    <property type="entry name" value="RNGDIOXGNASE"/>
</dbReference>
<organism evidence="9 10">
    <name type="scientific">Pseudomonas syringae pv. avii</name>
    <dbReference type="NCBI Taxonomy" id="663959"/>
    <lineage>
        <taxon>Bacteria</taxon>
        <taxon>Pseudomonadati</taxon>
        <taxon>Pseudomonadota</taxon>
        <taxon>Gammaproteobacteria</taxon>
        <taxon>Pseudomonadales</taxon>
        <taxon>Pseudomonadaceae</taxon>
        <taxon>Pseudomonas</taxon>
        <taxon>Pseudomonas syringae</taxon>
    </lineage>
</organism>
<proteinExistence type="predicted"/>
<sequence>MRHSHTYGDQPPKTGACASGSDWAMSPMDKVRRYAGPTLAPNKDAFFTPCTAPTVATIRRPHRMAMRTHTMDVTATLSLGDPLEPARKATAQMLQERERTFSLPQPFYSDERLFDIDMQEIFQKEWLIAGMTCEIPTKGNYLTLQVGKNPIIVIRGADGVVHAFHNVCRHRGSRLCTSEKGKVAKLVCHYHQWTYELDGRLLFAGTEMGADFDMKQYGLKPVNVKTAGGYIFISLAENPPAIDDFLSTLSHYMEPYDMENTKVAIQTTLFEKANWKLVLENNRECYHCNASHPELLKTLLEWDDVTDPRADQAFKDHVAASAAAWDAEKIPYAHASFGLRNRIVRMPLLKGTVSMTLDGKQGCAKLMGRIKNPDLGSMRILHLPHSWNHCMGDHIIVFTVWPISAQETMVTTKWIVHKDAVEGVDYDVERMRQVWDATNDQDRRLAEENQRGINSTAYQPGPYSKTYEFGVVNFVDWYSERMLSNLGAAPAPYLKGVAAHE</sequence>
<dbReference type="AlphaFoldDB" id="A0A3M5V1Z2"/>
<dbReference type="InterPro" id="IPR036922">
    <property type="entry name" value="Rieske_2Fe-2S_sf"/>
</dbReference>
<dbReference type="GO" id="GO:0016491">
    <property type="term" value="F:oxidoreductase activity"/>
    <property type="evidence" value="ECO:0007669"/>
    <property type="project" value="UniProtKB-KW"/>
</dbReference>
<dbReference type="SUPFAM" id="SSF50022">
    <property type="entry name" value="ISP domain"/>
    <property type="match status" value="1"/>
</dbReference>
<dbReference type="Pfam" id="PF00848">
    <property type="entry name" value="Ring_hydroxyl_A"/>
    <property type="match status" value="1"/>
</dbReference>
<evidence type="ECO:0000313" key="10">
    <source>
        <dbReference type="Proteomes" id="UP000280395"/>
    </source>
</evidence>
<keyword evidence="5" id="KW-0408">Iron</keyword>
<dbReference type="Gene3D" id="3.90.380.10">
    <property type="entry name" value="Naphthalene 1,2-dioxygenase Alpha Subunit, Chain A, domain 1"/>
    <property type="match status" value="1"/>
</dbReference>
<protein>
    <recommendedName>
        <fullName evidence="8">Rieske domain-containing protein</fullName>
    </recommendedName>
</protein>
<comment type="cofactor">
    <cofactor evidence="1">
        <name>Fe cation</name>
        <dbReference type="ChEBI" id="CHEBI:24875"/>
    </cofactor>
</comment>
<evidence type="ECO:0000256" key="1">
    <source>
        <dbReference type="ARBA" id="ARBA00001962"/>
    </source>
</evidence>
<keyword evidence="2" id="KW-0001">2Fe-2S</keyword>
<keyword evidence="4" id="KW-0560">Oxidoreductase</keyword>
<dbReference type="PANTHER" id="PTHR43756:SF5">
    <property type="entry name" value="CHOLINE MONOOXYGENASE, CHLOROPLASTIC"/>
    <property type="match status" value="1"/>
</dbReference>
<keyword evidence="3" id="KW-0479">Metal-binding</keyword>
<name>A0A3M5V1Z2_PSESX</name>
<dbReference type="PROSITE" id="PS51296">
    <property type="entry name" value="RIESKE"/>
    <property type="match status" value="1"/>
</dbReference>
<accession>A0A3M5V1Z2</accession>
<dbReference type="Gene3D" id="2.102.10.10">
    <property type="entry name" value="Rieske [2Fe-2S] iron-sulphur domain"/>
    <property type="match status" value="1"/>
</dbReference>
<dbReference type="GO" id="GO:0005506">
    <property type="term" value="F:iron ion binding"/>
    <property type="evidence" value="ECO:0007669"/>
    <property type="project" value="InterPro"/>
</dbReference>
<evidence type="ECO:0000256" key="5">
    <source>
        <dbReference type="ARBA" id="ARBA00023004"/>
    </source>
</evidence>
<dbReference type="EMBL" id="RBUA01000977">
    <property type="protein sequence ID" value="RMU52191.1"/>
    <property type="molecule type" value="Genomic_DNA"/>
</dbReference>
<comment type="caution">
    <text evidence="9">The sequence shown here is derived from an EMBL/GenBank/DDBJ whole genome shotgun (WGS) entry which is preliminary data.</text>
</comment>
<dbReference type="InterPro" id="IPR017941">
    <property type="entry name" value="Rieske_2Fe-2S"/>
</dbReference>